<gene>
    <name evidence="2" type="ORF">Vretifemale_12302</name>
</gene>
<evidence type="ECO:0000256" key="1">
    <source>
        <dbReference type="SAM" id="Phobius"/>
    </source>
</evidence>
<dbReference type="OrthoDB" id="553137at2759"/>
<keyword evidence="3" id="KW-1185">Reference proteome</keyword>
<keyword evidence="1" id="KW-0812">Transmembrane</keyword>
<dbReference type="InterPro" id="IPR028994">
    <property type="entry name" value="Integrin_alpha_N"/>
</dbReference>
<evidence type="ECO:0000313" key="3">
    <source>
        <dbReference type="Proteomes" id="UP000747110"/>
    </source>
</evidence>
<name>A0A8J4CNA5_9CHLO</name>
<protein>
    <submittedName>
        <fullName evidence="2">Uncharacterized protein</fullName>
    </submittedName>
</protein>
<organism evidence="2 3">
    <name type="scientific">Volvox reticuliferus</name>
    <dbReference type="NCBI Taxonomy" id="1737510"/>
    <lineage>
        <taxon>Eukaryota</taxon>
        <taxon>Viridiplantae</taxon>
        <taxon>Chlorophyta</taxon>
        <taxon>core chlorophytes</taxon>
        <taxon>Chlorophyceae</taxon>
        <taxon>CS clade</taxon>
        <taxon>Chlamydomonadales</taxon>
        <taxon>Volvocaceae</taxon>
        <taxon>Volvox</taxon>
    </lineage>
</organism>
<feature type="transmembrane region" description="Helical" evidence="1">
    <location>
        <begin position="15"/>
        <end position="35"/>
    </location>
</feature>
<feature type="transmembrane region" description="Helical" evidence="1">
    <location>
        <begin position="75"/>
        <end position="93"/>
    </location>
</feature>
<keyword evidence="1" id="KW-1133">Transmembrane helix</keyword>
<dbReference type="AlphaFoldDB" id="A0A8J4CNA5"/>
<comment type="caution">
    <text evidence="2">The sequence shown here is derived from an EMBL/GenBank/DDBJ whole genome shotgun (WGS) entry which is preliminary data.</text>
</comment>
<evidence type="ECO:0000313" key="2">
    <source>
        <dbReference type="EMBL" id="GIL83515.1"/>
    </source>
</evidence>
<dbReference type="EMBL" id="BNCP01000027">
    <property type="protein sequence ID" value="GIL83515.1"/>
    <property type="molecule type" value="Genomic_DNA"/>
</dbReference>
<dbReference type="SUPFAM" id="SSF69318">
    <property type="entry name" value="Integrin alpha N-terminal domain"/>
    <property type="match status" value="1"/>
</dbReference>
<feature type="non-terminal residue" evidence="2">
    <location>
        <position position="355"/>
    </location>
</feature>
<reference evidence="2" key="1">
    <citation type="journal article" date="2021" name="Proc. Natl. Acad. Sci. U.S.A.">
        <title>Three genomes in the algal genus Volvox reveal the fate of a haploid sex-determining region after a transition to homothallism.</title>
        <authorList>
            <person name="Yamamoto K."/>
            <person name="Hamaji T."/>
            <person name="Kawai-Toyooka H."/>
            <person name="Matsuzaki R."/>
            <person name="Takahashi F."/>
            <person name="Nishimura Y."/>
            <person name="Kawachi M."/>
            <person name="Noguchi H."/>
            <person name="Minakuchi Y."/>
            <person name="Umen J.G."/>
            <person name="Toyoda A."/>
            <person name="Nozaki H."/>
        </authorList>
    </citation>
    <scope>NUCLEOTIDE SEQUENCE</scope>
    <source>
        <strain evidence="2">NIES-3786</strain>
    </source>
</reference>
<dbReference type="Proteomes" id="UP000747110">
    <property type="component" value="Unassembled WGS sequence"/>
</dbReference>
<sequence length="355" mass="37716">PDCYFVRGSAPFNLWAFYLVFITYTNQISSAVIIAREVSKKAKLYTKGGPHLNKGFCEATTTAAPGNHFIMSSRVMLLFCVLLLTSMIGQLPHAQGTGCSRPSGWCIHKGSVARNVDCDRDGALDWACSDNAGGRWAILSKNKCAADWSGGKPTSICPAAFGCSKPPGWCVHTGSVLKQLDCDGDGVLDLACSDNTGRRWAILSKNNCAEDWIGGKPVSICPAAFGCSKPPGWCVHTGSVLKQLDCDGDGVLDLACSDNTGRRWAILSKNNCAEDWIGGKPVSICPNGFGCFRPAGWCVQKGSVARNVDCDGDGALDWACSDSNGGRWAILSKNGCAEDWIGGRPLSICPKGFGK</sequence>
<keyword evidence="1" id="KW-0472">Membrane</keyword>
<accession>A0A8J4CNA5</accession>
<proteinExistence type="predicted"/>